<gene>
    <name evidence="1" type="ORF">S01H1_24979</name>
</gene>
<organism evidence="1">
    <name type="scientific">marine sediment metagenome</name>
    <dbReference type="NCBI Taxonomy" id="412755"/>
    <lineage>
        <taxon>unclassified sequences</taxon>
        <taxon>metagenomes</taxon>
        <taxon>ecological metagenomes</taxon>
    </lineage>
</organism>
<evidence type="ECO:0008006" key="2">
    <source>
        <dbReference type="Google" id="ProtNLM"/>
    </source>
</evidence>
<evidence type="ECO:0000313" key="1">
    <source>
        <dbReference type="EMBL" id="GAF86782.1"/>
    </source>
</evidence>
<reference evidence="1" key="1">
    <citation type="journal article" date="2014" name="Front. Microbiol.">
        <title>High frequency of phylogenetically diverse reductive dehalogenase-homologous genes in deep subseafloor sedimentary metagenomes.</title>
        <authorList>
            <person name="Kawai M."/>
            <person name="Futagami T."/>
            <person name="Toyoda A."/>
            <person name="Takaki Y."/>
            <person name="Nishi S."/>
            <person name="Hori S."/>
            <person name="Arai W."/>
            <person name="Tsubouchi T."/>
            <person name="Morono Y."/>
            <person name="Uchiyama I."/>
            <person name="Ito T."/>
            <person name="Fujiyama A."/>
            <person name="Inagaki F."/>
            <person name="Takami H."/>
        </authorList>
    </citation>
    <scope>NUCLEOTIDE SEQUENCE</scope>
    <source>
        <strain evidence="1">Expedition CK06-06</strain>
    </source>
</reference>
<proteinExistence type="predicted"/>
<dbReference type="Pfam" id="PF14354">
    <property type="entry name" value="Lar_restr_allev"/>
    <property type="match status" value="1"/>
</dbReference>
<dbReference type="AlphaFoldDB" id="X0TF40"/>
<sequence>MITLKPCPFCGGTNLASPPGQAVIVCGDCDATGPAGAEHPTSEALTYIAGASKWNQRDGDPVPPVMTQAERVFRSTVHDTMDELLPKEAKDA</sequence>
<name>X0TF40_9ZZZZ</name>
<dbReference type="EMBL" id="BARS01015049">
    <property type="protein sequence ID" value="GAF86782.1"/>
    <property type="molecule type" value="Genomic_DNA"/>
</dbReference>
<protein>
    <recommendedName>
        <fullName evidence="2">Restriction alleviation protein, Lar family</fullName>
    </recommendedName>
</protein>
<accession>X0TF40</accession>
<comment type="caution">
    <text evidence="1">The sequence shown here is derived from an EMBL/GenBank/DDBJ whole genome shotgun (WGS) entry which is preliminary data.</text>
</comment>